<sequence>MAFGFELLAQPQRAFGAAEHVQSGVVDVLLGGAGYRTATIFTAASFAGWTSSRPPATRCARIDTGRPGLISVDTERIRIAEIFGEKNALPHGQGVQQAISRSARR</sequence>
<evidence type="ECO:0000313" key="2">
    <source>
        <dbReference type="Proteomes" id="UP001500483"/>
    </source>
</evidence>
<evidence type="ECO:0000313" key="1">
    <source>
        <dbReference type="EMBL" id="GAA3366624.1"/>
    </source>
</evidence>
<comment type="caution">
    <text evidence="1">The sequence shown here is derived from an EMBL/GenBank/DDBJ whole genome shotgun (WGS) entry which is preliminary data.</text>
</comment>
<gene>
    <name evidence="1" type="ORF">GCM10020366_70910</name>
</gene>
<reference evidence="2" key="1">
    <citation type="journal article" date="2019" name="Int. J. Syst. Evol. Microbiol.">
        <title>The Global Catalogue of Microorganisms (GCM) 10K type strain sequencing project: providing services to taxonomists for standard genome sequencing and annotation.</title>
        <authorList>
            <consortium name="The Broad Institute Genomics Platform"/>
            <consortium name="The Broad Institute Genome Sequencing Center for Infectious Disease"/>
            <person name="Wu L."/>
            <person name="Ma J."/>
        </authorList>
    </citation>
    <scope>NUCLEOTIDE SEQUENCE [LARGE SCALE GENOMIC DNA]</scope>
    <source>
        <strain evidence="2">JCM 9687</strain>
    </source>
</reference>
<dbReference type="EMBL" id="BAAAYK010000043">
    <property type="protein sequence ID" value="GAA3366624.1"/>
    <property type="molecule type" value="Genomic_DNA"/>
</dbReference>
<accession>A0ABP6S306</accession>
<dbReference type="Proteomes" id="UP001500483">
    <property type="component" value="Unassembled WGS sequence"/>
</dbReference>
<keyword evidence="2" id="KW-1185">Reference proteome</keyword>
<proteinExistence type="predicted"/>
<organism evidence="1 2">
    <name type="scientific">Saccharopolyspora gregorii</name>
    <dbReference type="NCBI Taxonomy" id="33914"/>
    <lineage>
        <taxon>Bacteria</taxon>
        <taxon>Bacillati</taxon>
        <taxon>Actinomycetota</taxon>
        <taxon>Actinomycetes</taxon>
        <taxon>Pseudonocardiales</taxon>
        <taxon>Pseudonocardiaceae</taxon>
        <taxon>Saccharopolyspora</taxon>
    </lineage>
</organism>
<name>A0ABP6S306_9PSEU</name>
<protein>
    <submittedName>
        <fullName evidence="1">Uncharacterized protein</fullName>
    </submittedName>
</protein>